<evidence type="ECO:0000256" key="1">
    <source>
        <dbReference type="ARBA" id="ARBA00006068"/>
    </source>
</evidence>
<dbReference type="InterPro" id="IPR004474">
    <property type="entry name" value="LytR_CpsA_psr"/>
</dbReference>
<protein>
    <submittedName>
        <fullName evidence="4">LytR family transcriptional regulator</fullName>
    </submittedName>
</protein>
<dbReference type="EMBL" id="LUGM01000002">
    <property type="protein sequence ID" value="KYH13303.1"/>
    <property type="molecule type" value="Genomic_DNA"/>
</dbReference>
<dbReference type="PANTHER" id="PTHR33392:SF6">
    <property type="entry name" value="POLYISOPRENYL-TEICHOIC ACID--PEPTIDOGLYCAN TEICHOIC ACID TRANSFERASE TAGU"/>
    <property type="match status" value="1"/>
</dbReference>
<name>A0A151A1W3_9STAP</name>
<proteinExistence type="inferred from homology"/>
<accession>A0A151A1W3</accession>
<keyword evidence="2" id="KW-0472">Membrane</keyword>
<dbReference type="Proteomes" id="UP000075418">
    <property type="component" value="Unassembled WGS sequence"/>
</dbReference>
<comment type="caution">
    <text evidence="4">The sequence shown here is derived from an EMBL/GenBank/DDBJ whole genome shotgun (WGS) entry which is preliminary data.</text>
</comment>
<organism evidence="4 5">
    <name type="scientific">Staphylococcus kloosii</name>
    <dbReference type="NCBI Taxonomy" id="29384"/>
    <lineage>
        <taxon>Bacteria</taxon>
        <taxon>Bacillati</taxon>
        <taxon>Bacillota</taxon>
        <taxon>Bacilli</taxon>
        <taxon>Bacillales</taxon>
        <taxon>Staphylococcaceae</taxon>
        <taxon>Staphylococcus</taxon>
    </lineage>
</organism>
<dbReference type="Gene3D" id="3.40.630.190">
    <property type="entry name" value="LCP protein"/>
    <property type="match status" value="1"/>
</dbReference>
<dbReference type="Pfam" id="PF03816">
    <property type="entry name" value="LytR_cpsA_psr"/>
    <property type="match status" value="1"/>
</dbReference>
<dbReference type="NCBIfam" id="TIGR00350">
    <property type="entry name" value="lytR_cpsA_psr"/>
    <property type="match status" value="1"/>
</dbReference>
<reference evidence="4 5" key="1">
    <citation type="submission" date="2016-02" db="EMBL/GenBank/DDBJ databases">
        <title>Draft genome sequence of hydrocarbon degrading Staphylococcus saprophyticus Strain CNV2, isolated from crude-oil contaminated soil from Noonmati Oil Refinery, Guwahati, Assam, India.</title>
        <authorList>
            <person name="Mukherjee A."/>
            <person name="Chettri B."/>
            <person name="Langpoklakpam J."/>
            <person name="Singh A.K."/>
            <person name="Chattopadhyay D.J."/>
        </authorList>
    </citation>
    <scope>NUCLEOTIDE SEQUENCE [LARGE SCALE GENOMIC DNA]</scope>
    <source>
        <strain evidence="4 5">CNV2</strain>
    </source>
</reference>
<evidence type="ECO:0000313" key="4">
    <source>
        <dbReference type="EMBL" id="KYH13303.1"/>
    </source>
</evidence>
<dbReference type="AlphaFoldDB" id="A0A151A1W3"/>
<dbReference type="PANTHER" id="PTHR33392">
    <property type="entry name" value="POLYISOPRENYL-TEICHOIC ACID--PEPTIDOGLYCAN TEICHOIC ACID TRANSFERASE TAGU"/>
    <property type="match status" value="1"/>
</dbReference>
<sequence length="319" mass="34878">MNRSDYYTKKKMSAPKKAILWIIGILALLAVIAVIYLGFKILSVGNAIHNPLDRNKSSLRSKDVSLKKGEPFTIAFFGVDSDAKRAANNGGQRSDSIMVVSMNPKKKTSEIVSVPRDTQAKIVGKGTTEKINHAYAYGGPDMAVKSLEKLLNVPIDHYATIDMDGMKEMIDTLGGVTVVSNSTFSYDGQSFEKGQKVHLNGKQAMAFIRSRKESGAGGDFGRQQRQQIVMEALANKLTSVKSVTHFNSLMNHVKDNVKTDLSIGDINTIRGKYKKANGTVNRHQLDGQGGIQDDGLYYFVPSEDSLKSIKSAIDDNLGI</sequence>
<gene>
    <name evidence="4" type="ORF">A0131_00555</name>
</gene>
<comment type="similarity">
    <text evidence="1">Belongs to the LytR/CpsA/Psr (LCP) family.</text>
</comment>
<dbReference type="InterPro" id="IPR050922">
    <property type="entry name" value="LytR/CpsA/Psr_CW_biosynth"/>
</dbReference>
<feature type="domain" description="Cell envelope-related transcriptional attenuator" evidence="3">
    <location>
        <begin position="93"/>
        <end position="238"/>
    </location>
</feature>
<keyword evidence="2" id="KW-1133">Transmembrane helix</keyword>
<evidence type="ECO:0000256" key="2">
    <source>
        <dbReference type="SAM" id="Phobius"/>
    </source>
</evidence>
<evidence type="ECO:0000313" key="5">
    <source>
        <dbReference type="Proteomes" id="UP000075418"/>
    </source>
</evidence>
<keyword evidence="2" id="KW-0812">Transmembrane</keyword>
<evidence type="ECO:0000259" key="3">
    <source>
        <dbReference type="Pfam" id="PF03816"/>
    </source>
</evidence>
<feature type="transmembrane region" description="Helical" evidence="2">
    <location>
        <begin position="20"/>
        <end position="39"/>
    </location>
</feature>